<feature type="compositionally biased region" description="Acidic residues" evidence="1">
    <location>
        <begin position="19"/>
        <end position="42"/>
    </location>
</feature>
<proteinExistence type="predicted"/>
<sequence length="199" mass="23709">MGNHGCPMCRTAMVSPSENNEDDEETLYSEDDDDEDEDDYDDLDIRNNPEQIDDYILRGFRWLFLQYPSEEDDFSMFDGNSMAITPNSLKRANLNQIKDEDAIDERYEETLEKMWNNVIKEEEKLTAHISEMESTLKKENVSYNDLLTSYMCVLYPKDYCFYEMYSLMVKKTNKIDREKLNYFRQERTVDSPMTIDELM</sequence>
<dbReference type="EMBL" id="MN739455">
    <property type="protein sequence ID" value="QHT05487.1"/>
    <property type="molecule type" value="Genomic_DNA"/>
</dbReference>
<name>A0A6C0CMN8_9ZZZZ</name>
<evidence type="ECO:0000313" key="2">
    <source>
        <dbReference type="EMBL" id="QHT05487.1"/>
    </source>
</evidence>
<dbReference type="AlphaFoldDB" id="A0A6C0CMN8"/>
<accession>A0A6C0CMN8</accession>
<organism evidence="2">
    <name type="scientific">viral metagenome</name>
    <dbReference type="NCBI Taxonomy" id="1070528"/>
    <lineage>
        <taxon>unclassified sequences</taxon>
        <taxon>metagenomes</taxon>
        <taxon>organismal metagenomes</taxon>
    </lineage>
</organism>
<feature type="region of interest" description="Disordered" evidence="1">
    <location>
        <begin position="1"/>
        <end position="46"/>
    </location>
</feature>
<reference evidence="2" key="1">
    <citation type="journal article" date="2020" name="Nature">
        <title>Giant virus diversity and host interactions through global metagenomics.</title>
        <authorList>
            <person name="Schulz F."/>
            <person name="Roux S."/>
            <person name="Paez-Espino D."/>
            <person name="Jungbluth S."/>
            <person name="Walsh D.A."/>
            <person name="Denef V.J."/>
            <person name="McMahon K.D."/>
            <person name="Konstantinidis K.T."/>
            <person name="Eloe-Fadrosh E.A."/>
            <person name="Kyrpides N.C."/>
            <person name="Woyke T."/>
        </authorList>
    </citation>
    <scope>NUCLEOTIDE SEQUENCE</scope>
    <source>
        <strain evidence="2">GVMAG-M-3300021375-17</strain>
    </source>
</reference>
<evidence type="ECO:0000256" key="1">
    <source>
        <dbReference type="SAM" id="MobiDB-lite"/>
    </source>
</evidence>
<protein>
    <submittedName>
        <fullName evidence="2">Uncharacterized protein</fullName>
    </submittedName>
</protein>